<evidence type="ECO:0000256" key="3">
    <source>
        <dbReference type="ARBA" id="ARBA00022525"/>
    </source>
</evidence>
<dbReference type="PIRSF" id="PIRSF002417">
    <property type="entry name" value="Lipid_binding_protein"/>
    <property type="match status" value="1"/>
</dbReference>
<organism evidence="11 12">
    <name type="scientific">Nyctereutes procyonoides</name>
    <name type="common">Raccoon dog</name>
    <name type="synonym">Canis procyonoides</name>
    <dbReference type="NCBI Taxonomy" id="34880"/>
    <lineage>
        <taxon>Eukaryota</taxon>
        <taxon>Metazoa</taxon>
        <taxon>Chordata</taxon>
        <taxon>Craniata</taxon>
        <taxon>Vertebrata</taxon>
        <taxon>Euteleostomi</taxon>
        <taxon>Mammalia</taxon>
        <taxon>Eutheria</taxon>
        <taxon>Laurasiatheria</taxon>
        <taxon>Carnivora</taxon>
        <taxon>Caniformia</taxon>
        <taxon>Canidae</taxon>
        <taxon>Nyctereutes</taxon>
    </lineage>
</organism>
<dbReference type="GO" id="GO:0001530">
    <property type="term" value="F:lipopolysaccharide binding"/>
    <property type="evidence" value="ECO:0007669"/>
    <property type="project" value="TreeGrafter"/>
</dbReference>
<dbReference type="FunFam" id="3.15.10.10:FF:000001">
    <property type="entry name" value="phospholipid transfer protein-like"/>
    <property type="match status" value="1"/>
</dbReference>
<gene>
    <name evidence="11" type="ORF">NYPRO_LOCUS2179</name>
</gene>
<comment type="similarity">
    <text evidence="2">Belongs to the BPI/LBP/Plunc superfamily. BPI/LBP family.</text>
</comment>
<dbReference type="PANTHER" id="PTHR10504:SF76">
    <property type="entry name" value="BACTERICIDAL PERMEABILITY-INCREASING PROTEIN"/>
    <property type="match status" value="1"/>
</dbReference>
<dbReference type="GO" id="GO:0031663">
    <property type="term" value="P:lipopolysaccharide-mediated signaling pathway"/>
    <property type="evidence" value="ECO:0007669"/>
    <property type="project" value="TreeGrafter"/>
</dbReference>
<keyword evidence="12" id="KW-1185">Reference proteome</keyword>
<evidence type="ECO:0000256" key="5">
    <source>
        <dbReference type="ARBA" id="ARBA00023180"/>
    </source>
</evidence>
<evidence type="ECO:0000313" key="12">
    <source>
        <dbReference type="Proteomes" id="UP000645828"/>
    </source>
</evidence>
<dbReference type="Gene3D" id="3.15.10.10">
    <property type="entry name" value="Bactericidal permeability-increasing protein, domain 1"/>
    <property type="match status" value="1"/>
</dbReference>
<dbReference type="Pfam" id="PF02886">
    <property type="entry name" value="LBP_BPI_CETP_C"/>
    <property type="match status" value="2"/>
</dbReference>
<reference evidence="11" key="1">
    <citation type="submission" date="2020-12" db="EMBL/GenBank/DDBJ databases">
        <authorList>
            <consortium name="Molecular Ecology Group"/>
        </authorList>
    </citation>
    <scope>NUCLEOTIDE SEQUENCE</scope>
    <source>
        <strain evidence="11">TBG_1078</strain>
    </source>
</reference>
<keyword evidence="7" id="KW-0399">Innate immunity</keyword>
<dbReference type="AlphaFoldDB" id="A0A811XX30"/>
<dbReference type="CDD" id="cd00025">
    <property type="entry name" value="BPI1"/>
    <property type="match status" value="1"/>
</dbReference>
<keyword evidence="4 6" id="KW-1015">Disulfide bond</keyword>
<dbReference type="FunFam" id="3.15.20.10:FF:000001">
    <property type="entry name" value="Phospholipid transfer protein"/>
    <property type="match status" value="1"/>
</dbReference>
<comment type="domain">
    <text evidence="7">The N- and C-terminal barrels adopt an identical fold despite having only 13% of conserved residues.</text>
</comment>
<keyword evidence="3 7" id="KW-0964">Secreted</keyword>
<keyword evidence="7" id="KW-0391">Immunity</keyword>
<comment type="subcellular location">
    <subcellularLocation>
        <location evidence="1 7">Secreted</location>
    </subcellularLocation>
</comment>
<dbReference type="SMART" id="SM00329">
    <property type="entry name" value="BPI2"/>
    <property type="match status" value="1"/>
</dbReference>
<evidence type="ECO:0000259" key="10">
    <source>
        <dbReference type="SMART" id="SM00329"/>
    </source>
</evidence>
<evidence type="ECO:0000259" key="9">
    <source>
        <dbReference type="SMART" id="SM00328"/>
    </source>
</evidence>
<name>A0A811XX30_NYCPR</name>
<feature type="chain" id="PRO_5032470871" description="Bactericidal permeability-increasing protein" evidence="8">
    <location>
        <begin position="21"/>
        <end position="527"/>
    </location>
</feature>
<dbReference type="GO" id="GO:0005615">
    <property type="term" value="C:extracellular space"/>
    <property type="evidence" value="ECO:0007669"/>
    <property type="project" value="UniProtKB-UniRule"/>
</dbReference>
<evidence type="ECO:0000313" key="11">
    <source>
        <dbReference type="EMBL" id="CAD7669385.1"/>
    </source>
</evidence>
<dbReference type="InterPro" id="IPR030675">
    <property type="entry name" value="BPI/LBP"/>
</dbReference>
<dbReference type="GO" id="GO:0002281">
    <property type="term" value="P:macrophage activation involved in immune response"/>
    <property type="evidence" value="ECO:0007669"/>
    <property type="project" value="TreeGrafter"/>
</dbReference>
<dbReference type="GO" id="GO:0006953">
    <property type="term" value="P:acute-phase response"/>
    <property type="evidence" value="ECO:0007669"/>
    <property type="project" value="TreeGrafter"/>
</dbReference>
<dbReference type="SMART" id="SM00328">
    <property type="entry name" value="BPI1"/>
    <property type="match status" value="1"/>
</dbReference>
<comment type="subunit">
    <text evidence="7">Monomer. Homodimer; disulfide-linked.</text>
</comment>
<dbReference type="GO" id="GO:0043032">
    <property type="term" value="P:positive regulation of macrophage activation"/>
    <property type="evidence" value="ECO:0007669"/>
    <property type="project" value="TreeGrafter"/>
</dbReference>
<comment type="caution">
    <text evidence="11">The sequence shown here is derived from an EMBL/GenBank/DDBJ whole genome shotgun (WGS) entry which is preliminary data.</text>
</comment>
<comment type="domain">
    <text evidence="7">The N-terminal region may be exposed to the interior of the granule, whereas the C-terminal portion may be embedded in the membrane. During phagocytosis and degranulation, proteases may be released and activated and cleave BPI at the junction of the N- and C-terminal portions of the molecule, providing controlled release of the N-terminal antibacterial fragment when bacteria are ingested.</text>
</comment>
<dbReference type="InterPro" id="IPR001124">
    <property type="entry name" value="Lipid-bd_serum_glycop_C"/>
</dbReference>
<dbReference type="Proteomes" id="UP000645828">
    <property type="component" value="Unassembled WGS sequence"/>
</dbReference>
<dbReference type="Gene3D" id="3.15.20.10">
    <property type="entry name" value="Bactericidal permeability-increasing protein, domain 2"/>
    <property type="match status" value="1"/>
</dbReference>
<evidence type="ECO:0000256" key="7">
    <source>
        <dbReference type="RuleBase" id="RU369039"/>
    </source>
</evidence>
<evidence type="ECO:0000256" key="4">
    <source>
        <dbReference type="ARBA" id="ARBA00023157"/>
    </source>
</evidence>
<dbReference type="GO" id="GO:0050830">
    <property type="term" value="P:defense response to Gram-positive bacterium"/>
    <property type="evidence" value="ECO:0007669"/>
    <property type="project" value="TreeGrafter"/>
</dbReference>
<sequence>MMARPHCVVVVLLLLAVVSGLKEGASNPGFVARITRKGLEYARQYGVAILKKELSTIELPDFSGSFEVSWIKIMSYEFYRLKIHDFELRNSDLRLCPRQGVRASLSNNYVTVSGNWKIKKAFFSFKGTFYMKVDDICISAFLNLGKDQSGRLTASMAHCNNSIGHISIDISGKLSWILNLFHERIENKFKNILEQKICEMVEKATTSRLEPYLQTLPVISMIDQVASIDYSLIGAPQVTSQVLDTPFKGEFFGQNGHSRAPFDAPPIRLPEKHDYMVYFAISEYVFNTASWVYHQAGYMNFTIQNQHMQNLTKLASKPSAEKWREQYLGSTCLTSNSALLTTSCISSSLLLLLQISPDSPIYLHTSSFPALVPQLARMYPNMELELEMSPESAPLLMFTPGNVTLMPVIDVQAFALKPNSSDRKPLFQLRVTTSISATINVSSDRIVGSVTPGSKLKLELKHSNINFIDVELMEVILNYYALHTIYPSLNAKLEEGFPLPLPVDTYLNSSELQVHENFLLLVANLDY</sequence>
<dbReference type="GO" id="GO:0050829">
    <property type="term" value="P:defense response to Gram-negative bacterium"/>
    <property type="evidence" value="ECO:0007669"/>
    <property type="project" value="UniProtKB-UniRule"/>
</dbReference>
<accession>A0A811XX30</accession>
<protein>
    <recommendedName>
        <fullName evidence="7">Bactericidal permeability-increasing protein</fullName>
        <shortName evidence="7">BPI</shortName>
    </recommendedName>
</protein>
<feature type="domain" description="Lipid-binding serum glycoprotein C-terminal" evidence="10">
    <location>
        <begin position="271"/>
        <end position="523"/>
    </location>
</feature>
<evidence type="ECO:0000256" key="1">
    <source>
        <dbReference type="ARBA" id="ARBA00004613"/>
    </source>
</evidence>
<dbReference type="Pfam" id="PF01273">
    <property type="entry name" value="LBP_BPI_CETP"/>
    <property type="match status" value="1"/>
</dbReference>
<dbReference type="InterPro" id="IPR017942">
    <property type="entry name" value="Lipid-bd_serum_glycop_N"/>
</dbReference>
<feature type="signal peptide" evidence="8">
    <location>
        <begin position="1"/>
        <end position="20"/>
    </location>
</feature>
<comment type="function">
    <text evidence="7">The cytotoxic action of BPI is limited to many species of Gram-negative bacteria; this specificity may be explained by a strong affinity of the very basic N-terminal half for the negatively charged lipopolysaccharides that are unique to the Gram-negative bacterial outer envelope.</text>
</comment>
<evidence type="ECO:0000256" key="8">
    <source>
        <dbReference type="SAM" id="SignalP"/>
    </source>
</evidence>
<keyword evidence="5 7" id="KW-0325">Glycoprotein</keyword>
<dbReference type="SUPFAM" id="SSF55394">
    <property type="entry name" value="Bactericidal permeability-increasing protein, BPI"/>
    <property type="match status" value="2"/>
</dbReference>
<feature type="domain" description="Lipid-binding serum glycoprotein N-terminal" evidence="9">
    <location>
        <begin position="33"/>
        <end position="256"/>
    </location>
</feature>
<evidence type="ECO:0000256" key="2">
    <source>
        <dbReference type="ARBA" id="ARBA00007292"/>
    </source>
</evidence>
<keyword evidence="7" id="KW-0929">Antimicrobial</keyword>
<dbReference type="InterPro" id="IPR032942">
    <property type="entry name" value="BPI/LBP/Plunc"/>
</dbReference>
<proteinExistence type="inferred from homology"/>
<evidence type="ECO:0000256" key="6">
    <source>
        <dbReference type="PIRSR" id="PIRSR002417-50"/>
    </source>
</evidence>
<keyword evidence="7 8" id="KW-0732">Signal</keyword>
<feature type="disulfide bond" evidence="6">
    <location>
        <begin position="159"/>
        <end position="198"/>
    </location>
</feature>
<dbReference type="GO" id="GO:0045087">
    <property type="term" value="P:innate immune response"/>
    <property type="evidence" value="ECO:0007669"/>
    <property type="project" value="UniProtKB-UniRule"/>
</dbReference>
<dbReference type="PANTHER" id="PTHR10504">
    <property type="entry name" value="BACTERICIDAL PERMEABILITY-INCREASING BPI PROTEIN-RELATED"/>
    <property type="match status" value="1"/>
</dbReference>
<dbReference type="InterPro" id="IPR017943">
    <property type="entry name" value="Bactericidal_perm-incr_a/b_dom"/>
</dbReference>
<dbReference type="EMBL" id="CAJHUB010000653">
    <property type="protein sequence ID" value="CAD7669385.1"/>
    <property type="molecule type" value="Genomic_DNA"/>
</dbReference>
<keyword evidence="7" id="KW-0044">Antibiotic</keyword>